<keyword evidence="2 7" id="KW-0349">Heme</keyword>
<evidence type="ECO:0000256" key="8">
    <source>
        <dbReference type="RuleBase" id="RU000461"/>
    </source>
</evidence>
<dbReference type="OrthoDB" id="9764248at2"/>
<comment type="similarity">
    <text evidence="1 8">Belongs to the cytochrome P450 family.</text>
</comment>
<comment type="cofactor">
    <cofactor evidence="7">
        <name>heme</name>
        <dbReference type="ChEBI" id="CHEBI:30413"/>
    </cofactor>
</comment>
<evidence type="ECO:0000256" key="1">
    <source>
        <dbReference type="ARBA" id="ARBA00010617"/>
    </source>
</evidence>
<dbReference type="InterPro" id="IPR001128">
    <property type="entry name" value="Cyt_P450"/>
</dbReference>
<dbReference type="EMBL" id="FNBA01000001">
    <property type="protein sequence ID" value="SDE55222.1"/>
    <property type="molecule type" value="Genomic_DNA"/>
</dbReference>
<dbReference type="PANTHER" id="PTHR24291">
    <property type="entry name" value="CYTOCHROME P450 FAMILY 4"/>
    <property type="match status" value="1"/>
</dbReference>
<evidence type="ECO:0000256" key="4">
    <source>
        <dbReference type="ARBA" id="ARBA00023002"/>
    </source>
</evidence>
<dbReference type="Pfam" id="PF00067">
    <property type="entry name" value="p450"/>
    <property type="match status" value="1"/>
</dbReference>
<reference evidence="9 10" key="1">
    <citation type="submission" date="2016-10" db="EMBL/GenBank/DDBJ databases">
        <authorList>
            <person name="de Groot N.N."/>
        </authorList>
    </citation>
    <scope>NUCLEOTIDE SEQUENCE [LARGE SCALE GENOMIC DNA]</scope>
    <source>
        <strain evidence="9 10">DSM 16195</strain>
    </source>
</reference>
<feature type="binding site" description="axial binding residue" evidence="7">
    <location>
        <position position="408"/>
    </location>
    <ligand>
        <name>heme</name>
        <dbReference type="ChEBI" id="CHEBI:30413"/>
    </ligand>
    <ligandPart>
        <name>Fe</name>
        <dbReference type="ChEBI" id="CHEBI:18248"/>
    </ligandPart>
</feature>
<dbReference type="GO" id="GO:0016705">
    <property type="term" value="F:oxidoreductase activity, acting on paired donors, with incorporation or reduction of molecular oxygen"/>
    <property type="evidence" value="ECO:0007669"/>
    <property type="project" value="InterPro"/>
</dbReference>
<dbReference type="Gene3D" id="1.10.630.10">
    <property type="entry name" value="Cytochrome P450"/>
    <property type="match status" value="1"/>
</dbReference>
<evidence type="ECO:0000256" key="5">
    <source>
        <dbReference type="ARBA" id="ARBA00023004"/>
    </source>
</evidence>
<proteinExistence type="inferred from homology"/>
<evidence type="ECO:0000313" key="10">
    <source>
        <dbReference type="Proteomes" id="UP000199321"/>
    </source>
</evidence>
<sequence length="462" mass="53413">MTASKKYSYPKTLPLLKFFWYAEAIRKNPIPYHNAFFETYGDTFSVRLGKNKYLLLSRDKDFAQYILQKNQKNYNKSKIQTQFLSKYLGNGLLTANGAYWLKQRRLIQPAFHKEKMEQLVALMNTTIVSELDSLASDAPLDVFSKMNQLAFNVVATSLFHVSPSDTSSEEKQERELQLNRLQTIIQKVQEFLVKEVRLPHKGWWFRLSGQVDAHKKLSEESRTILGNFIEERRNDTVEHGDLLDLLLATRYEDTGEPMSTKQLIDEITILFVAGHETTANALTFTTFLLAKHPEICQKVFEEVCRVESQTTNVVERLKLLEYTRACIDEAMRLYPPAWITDRENIEDDTITNFHIKKDTLVGVSFYEIHRNPKYWDQPDVFDPTRFLGDNKKKTAGCYFPFGAGPRMCIGMGFAIYEMLLATSYLVKKYTLSTAQDSITLHPLITLKPVDVKVIFSERNDIS</sequence>
<keyword evidence="4 8" id="KW-0560">Oxidoreductase</keyword>
<name>A0A1G7DUY9_9FLAO</name>
<keyword evidence="6 8" id="KW-0503">Monooxygenase</keyword>
<dbReference type="PRINTS" id="PR00385">
    <property type="entry name" value="P450"/>
</dbReference>
<accession>A0A1G7DUY9</accession>
<dbReference type="InterPro" id="IPR002401">
    <property type="entry name" value="Cyt_P450_E_grp-I"/>
</dbReference>
<dbReference type="GO" id="GO:0005506">
    <property type="term" value="F:iron ion binding"/>
    <property type="evidence" value="ECO:0007669"/>
    <property type="project" value="InterPro"/>
</dbReference>
<evidence type="ECO:0000256" key="6">
    <source>
        <dbReference type="ARBA" id="ARBA00023033"/>
    </source>
</evidence>
<dbReference type="InterPro" id="IPR050196">
    <property type="entry name" value="Cytochrome_P450_Monoox"/>
</dbReference>
<organism evidence="9 10">
    <name type="scientific">Ulvibacter litoralis</name>
    <dbReference type="NCBI Taxonomy" id="227084"/>
    <lineage>
        <taxon>Bacteria</taxon>
        <taxon>Pseudomonadati</taxon>
        <taxon>Bacteroidota</taxon>
        <taxon>Flavobacteriia</taxon>
        <taxon>Flavobacteriales</taxon>
        <taxon>Flavobacteriaceae</taxon>
        <taxon>Ulvibacter</taxon>
    </lineage>
</organism>
<dbReference type="Proteomes" id="UP000199321">
    <property type="component" value="Unassembled WGS sequence"/>
</dbReference>
<evidence type="ECO:0000256" key="7">
    <source>
        <dbReference type="PIRSR" id="PIRSR602401-1"/>
    </source>
</evidence>
<gene>
    <name evidence="9" type="ORF">SAMN05421855_1011184</name>
</gene>
<dbReference type="InterPro" id="IPR017972">
    <property type="entry name" value="Cyt_P450_CS"/>
</dbReference>
<dbReference type="GO" id="GO:0020037">
    <property type="term" value="F:heme binding"/>
    <property type="evidence" value="ECO:0007669"/>
    <property type="project" value="InterPro"/>
</dbReference>
<evidence type="ECO:0000256" key="2">
    <source>
        <dbReference type="ARBA" id="ARBA00022617"/>
    </source>
</evidence>
<evidence type="ECO:0000313" key="9">
    <source>
        <dbReference type="EMBL" id="SDE55222.1"/>
    </source>
</evidence>
<dbReference type="SUPFAM" id="SSF48264">
    <property type="entry name" value="Cytochrome P450"/>
    <property type="match status" value="1"/>
</dbReference>
<dbReference type="GO" id="GO:0004497">
    <property type="term" value="F:monooxygenase activity"/>
    <property type="evidence" value="ECO:0007669"/>
    <property type="project" value="UniProtKB-KW"/>
</dbReference>
<protein>
    <submittedName>
        <fullName evidence="9">Cytochrome P450</fullName>
    </submittedName>
</protein>
<dbReference type="AlphaFoldDB" id="A0A1G7DUY9"/>
<keyword evidence="3 7" id="KW-0479">Metal-binding</keyword>
<dbReference type="PRINTS" id="PR00463">
    <property type="entry name" value="EP450I"/>
</dbReference>
<dbReference type="PROSITE" id="PS00086">
    <property type="entry name" value="CYTOCHROME_P450"/>
    <property type="match status" value="1"/>
</dbReference>
<dbReference type="STRING" id="227084.SAMN05421855_1011184"/>
<evidence type="ECO:0000256" key="3">
    <source>
        <dbReference type="ARBA" id="ARBA00022723"/>
    </source>
</evidence>
<dbReference type="InterPro" id="IPR036396">
    <property type="entry name" value="Cyt_P450_sf"/>
</dbReference>
<keyword evidence="10" id="KW-1185">Reference proteome</keyword>
<dbReference type="PANTHER" id="PTHR24291:SF50">
    <property type="entry name" value="BIFUNCTIONAL ALBAFLAVENONE MONOOXYGENASE_TERPENE SYNTHASE"/>
    <property type="match status" value="1"/>
</dbReference>
<keyword evidence="5 7" id="KW-0408">Iron</keyword>